<name>A0A0S2SPM3_9GAMM</name>
<evidence type="ECO:0000256" key="1">
    <source>
        <dbReference type="SAM" id="SignalP"/>
    </source>
</evidence>
<dbReference type="PATRIC" id="fig|652.5.peg.298"/>
<organism evidence="2 3">
    <name type="scientific">Aeromonas schubertii</name>
    <dbReference type="NCBI Taxonomy" id="652"/>
    <lineage>
        <taxon>Bacteria</taxon>
        <taxon>Pseudomonadati</taxon>
        <taxon>Pseudomonadota</taxon>
        <taxon>Gammaproteobacteria</taxon>
        <taxon>Aeromonadales</taxon>
        <taxon>Aeromonadaceae</taxon>
        <taxon>Aeromonas</taxon>
    </lineage>
</organism>
<dbReference type="EMBL" id="CP013067">
    <property type="protein sequence ID" value="ALP43665.1"/>
    <property type="molecule type" value="Genomic_DNA"/>
</dbReference>
<dbReference type="Proteomes" id="UP000058114">
    <property type="component" value="Chromosome"/>
</dbReference>
<dbReference type="KEGG" id="asr:WL1483_4246"/>
<sequence length="158" mass="16816">MRRLLLLLVLCAPMASAQDPHPLPQGALGLLQVASLTRGELIWMQGRVGEGIYTTVDKEGRHCSIRMPVAVGKVVRSGVGVEASDGLTIIVMTAALNDALLKGERVAHDAFRFAFGTGESAADGVIVNGIAADEGFVLNARRRWISWLLDNKPGPGCQ</sequence>
<keyword evidence="1" id="KW-0732">Signal</keyword>
<dbReference type="AlphaFoldDB" id="A0A0S2SPM3"/>
<accession>A0A0S2SPM3</accession>
<reference evidence="2 3" key="2">
    <citation type="journal article" date="2016" name="Genome Announc.">
        <title>Complete Genome Sequence of the Highly Virulent Aeromonas schubertii Strain WL1483, Isolated from Diseased Snakehead Fish (Channa argus) in China.</title>
        <authorList>
            <person name="Liu L."/>
            <person name="Li N."/>
            <person name="Zhang D."/>
            <person name="Fu X."/>
            <person name="Shi C."/>
            <person name="Lin Q."/>
            <person name="Hao G."/>
        </authorList>
    </citation>
    <scope>NUCLEOTIDE SEQUENCE [LARGE SCALE GENOMIC DNA]</scope>
    <source>
        <strain evidence="2 3">WL1483</strain>
    </source>
</reference>
<reference evidence="3" key="1">
    <citation type="submission" date="2015-10" db="EMBL/GenBank/DDBJ databases">
        <title>Complete Genome Sequence of Aeromonas schubertii strain WL1483.</title>
        <authorList>
            <person name="Liu L."/>
        </authorList>
    </citation>
    <scope>NUCLEOTIDE SEQUENCE [LARGE SCALE GENOMIC DNA]</scope>
    <source>
        <strain evidence="3">WL1483</strain>
    </source>
</reference>
<feature type="chain" id="PRO_5006604600" evidence="1">
    <location>
        <begin position="18"/>
        <end position="158"/>
    </location>
</feature>
<evidence type="ECO:0000313" key="3">
    <source>
        <dbReference type="Proteomes" id="UP000058114"/>
    </source>
</evidence>
<feature type="signal peptide" evidence="1">
    <location>
        <begin position="1"/>
        <end position="17"/>
    </location>
</feature>
<evidence type="ECO:0000313" key="2">
    <source>
        <dbReference type="EMBL" id="ALP43665.1"/>
    </source>
</evidence>
<protein>
    <submittedName>
        <fullName evidence="2">Uncharacterized protein</fullName>
    </submittedName>
</protein>
<proteinExistence type="predicted"/>
<gene>
    <name evidence="2" type="ORF">WL1483_4246</name>
</gene>
<dbReference type="RefSeq" id="WP_060583601.1">
    <property type="nucleotide sequence ID" value="NZ_CP013067.1"/>
</dbReference>